<sequence length="101" mass="11786">MHVSFTLYCNSIFQTLNFYINTIEIPQKYITNEAHEHIISIAQQRAITVKSIAETFKICRKSVAKHLKMIEEQQKFLPASDKCRNTCAQRNAMFTNMEKTI</sequence>
<reference evidence="1 2" key="1">
    <citation type="journal article" date="2014" name="Genome Biol. Evol.">
        <title>The genome of the myxosporean Thelohanellus kitauei shows adaptations to nutrient acquisition within its fish host.</title>
        <authorList>
            <person name="Yang Y."/>
            <person name="Xiong J."/>
            <person name="Zhou Z."/>
            <person name="Huo F."/>
            <person name="Miao W."/>
            <person name="Ran C."/>
            <person name="Liu Y."/>
            <person name="Zhang J."/>
            <person name="Feng J."/>
            <person name="Wang M."/>
            <person name="Wang M."/>
            <person name="Wang L."/>
            <person name="Yao B."/>
        </authorList>
    </citation>
    <scope>NUCLEOTIDE SEQUENCE [LARGE SCALE GENOMIC DNA]</scope>
    <source>
        <strain evidence="1">Wuqing</strain>
    </source>
</reference>
<evidence type="ECO:0000313" key="2">
    <source>
        <dbReference type="Proteomes" id="UP000031668"/>
    </source>
</evidence>
<organism evidence="1 2">
    <name type="scientific">Thelohanellus kitauei</name>
    <name type="common">Myxosporean</name>
    <dbReference type="NCBI Taxonomy" id="669202"/>
    <lineage>
        <taxon>Eukaryota</taxon>
        <taxon>Metazoa</taxon>
        <taxon>Cnidaria</taxon>
        <taxon>Myxozoa</taxon>
        <taxon>Myxosporea</taxon>
        <taxon>Bivalvulida</taxon>
        <taxon>Platysporina</taxon>
        <taxon>Myxobolidae</taxon>
        <taxon>Thelohanellus</taxon>
    </lineage>
</organism>
<dbReference type="OrthoDB" id="10564834at2759"/>
<evidence type="ECO:0000313" key="1">
    <source>
        <dbReference type="EMBL" id="KII66285.1"/>
    </source>
</evidence>
<comment type="caution">
    <text evidence="1">The sequence shown here is derived from an EMBL/GenBank/DDBJ whole genome shotgun (WGS) entry which is preliminary data.</text>
</comment>
<dbReference type="AlphaFoldDB" id="A0A0C2MPK3"/>
<proteinExistence type="predicted"/>
<protein>
    <submittedName>
        <fullName evidence="1">Uncharacterized protein</fullName>
    </submittedName>
</protein>
<dbReference type="Proteomes" id="UP000031668">
    <property type="component" value="Unassembled WGS sequence"/>
</dbReference>
<accession>A0A0C2MPK3</accession>
<dbReference type="EMBL" id="JWZT01003566">
    <property type="protein sequence ID" value="KII66285.1"/>
    <property type="molecule type" value="Genomic_DNA"/>
</dbReference>
<gene>
    <name evidence="1" type="ORF">RF11_08266</name>
</gene>
<name>A0A0C2MPK3_THEKT</name>
<keyword evidence="2" id="KW-1185">Reference proteome</keyword>